<organism evidence="1 2">
    <name type="scientific">Stereocaulon virgatum</name>
    <dbReference type="NCBI Taxonomy" id="373712"/>
    <lineage>
        <taxon>Eukaryota</taxon>
        <taxon>Fungi</taxon>
        <taxon>Dikarya</taxon>
        <taxon>Ascomycota</taxon>
        <taxon>Pezizomycotina</taxon>
        <taxon>Lecanoromycetes</taxon>
        <taxon>OSLEUM clade</taxon>
        <taxon>Lecanoromycetidae</taxon>
        <taxon>Lecanorales</taxon>
        <taxon>Lecanorineae</taxon>
        <taxon>Stereocaulaceae</taxon>
        <taxon>Stereocaulon</taxon>
    </lineage>
</organism>
<reference evidence="1 2" key="1">
    <citation type="submission" date="2024-09" db="EMBL/GenBank/DDBJ databases">
        <title>Rethinking Asexuality: The Enigmatic Case of Functional Sexual Genes in Lepraria (Stereocaulaceae).</title>
        <authorList>
            <person name="Doellman M."/>
            <person name="Sun Y."/>
            <person name="Barcenas-Pena A."/>
            <person name="Lumbsch H.T."/>
            <person name="Grewe F."/>
        </authorList>
    </citation>
    <scope>NUCLEOTIDE SEQUENCE [LARGE SCALE GENOMIC DNA]</scope>
    <source>
        <strain evidence="1 2">Mercado 3170</strain>
    </source>
</reference>
<name>A0ABR4AHI1_9LECA</name>
<comment type="caution">
    <text evidence="1">The sequence shown here is derived from an EMBL/GenBank/DDBJ whole genome shotgun (WGS) entry which is preliminary data.</text>
</comment>
<proteinExistence type="predicted"/>
<sequence>MKHHVEHRGLKGVEHCALRNVIQQNNMYHRVTKATGLHHDSQLCKGPARSVALKWKCHGKALACVMERHSMSANVSGSFSYLESLHTFDTFLLLSKRYATTRIVGFPSENPVYSLYPATQNMLMKVNEPRDDP</sequence>
<dbReference type="EMBL" id="JBEFKJ010000007">
    <property type="protein sequence ID" value="KAL2045237.1"/>
    <property type="molecule type" value="Genomic_DNA"/>
</dbReference>
<evidence type="ECO:0000313" key="2">
    <source>
        <dbReference type="Proteomes" id="UP001590950"/>
    </source>
</evidence>
<protein>
    <submittedName>
        <fullName evidence="1">Uncharacterized protein</fullName>
    </submittedName>
</protein>
<gene>
    <name evidence="1" type="ORF">N7G274_002320</name>
</gene>
<dbReference type="Proteomes" id="UP001590950">
    <property type="component" value="Unassembled WGS sequence"/>
</dbReference>
<keyword evidence="2" id="KW-1185">Reference proteome</keyword>
<evidence type="ECO:0000313" key="1">
    <source>
        <dbReference type="EMBL" id="KAL2045237.1"/>
    </source>
</evidence>
<accession>A0ABR4AHI1</accession>